<organism evidence="12 13">
    <name type="scientific">Psylliodes chrysocephalus</name>
    <dbReference type="NCBI Taxonomy" id="3402493"/>
    <lineage>
        <taxon>Eukaryota</taxon>
        <taxon>Metazoa</taxon>
        <taxon>Ecdysozoa</taxon>
        <taxon>Arthropoda</taxon>
        <taxon>Hexapoda</taxon>
        <taxon>Insecta</taxon>
        <taxon>Pterygota</taxon>
        <taxon>Neoptera</taxon>
        <taxon>Endopterygota</taxon>
        <taxon>Coleoptera</taxon>
        <taxon>Polyphaga</taxon>
        <taxon>Cucujiformia</taxon>
        <taxon>Chrysomeloidea</taxon>
        <taxon>Chrysomelidae</taxon>
        <taxon>Galerucinae</taxon>
        <taxon>Alticini</taxon>
        <taxon>Psylliodes</taxon>
    </lineage>
</organism>
<protein>
    <recommendedName>
        <fullName evidence="14">Laminin subunit gamma-1</fullName>
    </recommendedName>
</protein>
<feature type="disulfide bond" evidence="6">
    <location>
        <begin position="943"/>
        <end position="960"/>
    </location>
</feature>
<keyword evidence="3 6" id="KW-1015">Disulfide bond</keyword>
<evidence type="ECO:0000256" key="8">
    <source>
        <dbReference type="SAM" id="SignalP"/>
    </source>
</evidence>
<dbReference type="SUPFAM" id="SSF57196">
    <property type="entry name" value="EGF/Laminin"/>
    <property type="match status" value="8"/>
</dbReference>
<dbReference type="FunFam" id="2.10.25.10:FF:000051">
    <property type="entry name" value="Laminin subunit alpha 4"/>
    <property type="match status" value="1"/>
</dbReference>
<keyword evidence="2" id="KW-0677">Repeat</keyword>
<feature type="domain" description="Laminin EGF-like" evidence="9">
    <location>
        <begin position="729"/>
        <end position="777"/>
    </location>
</feature>
<dbReference type="EMBL" id="OV651813">
    <property type="protein sequence ID" value="CAH1099117.1"/>
    <property type="molecule type" value="Genomic_DNA"/>
</dbReference>
<feature type="disulfide bond" evidence="6">
    <location>
        <begin position="913"/>
        <end position="922"/>
    </location>
</feature>
<feature type="disulfide bond" evidence="6">
    <location>
        <begin position="419"/>
        <end position="428"/>
    </location>
</feature>
<feature type="chain" id="PRO_5040443961" description="Laminin subunit gamma-1" evidence="8">
    <location>
        <begin position="27"/>
        <end position="1621"/>
    </location>
</feature>
<keyword evidence="7" id="KW-0175">Coiled coil</keyword>
<dbReference type="Gene3D" id="2.60.120.260">
    <property type="entry name" value="Galactose-binding domain-like"/>
    <property type="match status" value="1"/>
</dbReference>
<proteinExistence type="predicted"/>
<dbReference type="Pfam" id="PF00055">
    <property type="entry name" value="Laminin_N"/>
    <property type="match status" value="1"/>
</dbReference>
<dbReference type="SMART" id="SM00136">
    <property type="entry name" value="LamNT"/>
    <property type="match status" value="1"/>
</dbReference>
<sequence length="1621" mass="182333">MCVEMREGGSLVLCFLVLFSVNLVKCITETPVLGNKASRCYDDFNRPQRCIPEFENAAFNVLMESTNTCGEDGPSEYCQQTGASVSGVRKSCEICYTNQHHPQFMTDFHSQDYPTWWQSRTMYEGVQFPNQVNLTLKLGKAFDITYIRIWFWSPRPESFYISKRTTKDGPWIPYQYYSATCRDTYGLPDSTHTIRGDETRPFCNSEYSDISPLKGGNVAFGTLEGRPSAYNFDESADLQEWVTATEIMITLDRLNTFGDEVFGDQSVLKSYFYAIADIAVGARCKCNGHASECVVSSQINENPVRTCRCEHNTAGPNCEQCLPFYNDVPWGRASAKNAHECKECNCNGFSNRCYFDQSLYEITGHGGHCLDCNANRDGPNCEKCRENYYMREDGYCVPCDCDRIGAKNLQCNLEGKCYCKPGVTGEKCRQCEVNFYEFSSYGCRSCGCNESGSVQNTPTCDPYSGNCNCKENVEGRRCRECKPGYFNLQQDNPFGCTPCFCYGHSSSCKSAPGYFKYSIESAFSRNDERWSSEDIYGRPSNIKYDSITQSVGVRSINEEIIYFVAPPRFLGDQRASYNQLLEFVLRISDNRPTPSPTDIIVEGNGESITNTIFSQQNKLPSVENQKFSFRFHEHPDYGWQPTLTSTNFISILTNVTAIKIKGTYTSAGSGFLDNVKLSTALRGVAGQAAQWIESCDCPTGYVGQFCESCAPGFRHSPAFGDSFLPCIPCDCNNHASICESETGKCICQHNTAGDNCQFCARGFYGNALKGTANDCQPCICPNEGPCIQIDEETITCTECPIGYAGHRCDFCSDGYYGDPNGQFGTIIPCRACDCNKNIDPNAIGNCDTNTGQCLKCIFNTDGPKCEVCLAGFYGNALVLPKGDCKRCECHFLGSEKDLSGAAKCDQATGICECKIHVVGRNCDTCEDGYFSLHSGNGCQSCNCDPVGSLNETCDILTGQCYCRTGVTGLRCDRCESKQYGFSPEGCKECYCDPAGSKKLQCDNTGQCLCFENVDGRKCDRCKENKYDRQRGCIDCPDCYKLVQNAVKIHNDKLDKMENILDEIENQPTVISDEEFPDNLRKTQKDISELYSNITEIMGNEGSYLKIKNIKGSINEVERSLSEIDENVYNIGTNNLLTKNNIHHADEILDESNEKLQEIKNDILNTATKSLTNAQVRAELAGEHSEKMTIISHEARDLASKLDSQANDIVAASGKAKLESIEAYKLAKDSVSEQSHLIEFIKQLKNEMKETDKQIHSSKEWMRNVKEKTETVKKNALTLFNEVENLIIPNVNVDEFKEKSVELQQKAVLLRRRSNILFQESADLKKDISKQLLFGKDLMQQASDQFEELMDLRNDLVLYESQATGVIKLWNEIWDNAENNYQLLKEFDSQTKKNKEEAEKALQTISEIRSIIDHNSNQTKLYQDHLDQAAKNADLALQKAHQANALAKNASIKADNVKHESELLYKNATALVEEAGLMYDRVQNTEGELKSLVEKTRSNTSLVNEAKEKVGRAERDTEEVSNKVHQLLSDIENIMFELQNSPGIDEKDVDRLEEQIKITEERIRRAKLDERLNRLTEERKLEEELIDKYKKQIAMLEVEVDNIEQIVEKLPSGCYRRLELEP</sequence>
<keyword evidence="5 6" id="KW-0424">Laminin EGF-like domain</keyword>
<feature type="disulfide bond" evidence="6">
    <location>
        <begin position="941"/>
        <end position="953"/>
    </location>
</feature>
<dbReference type="SMART" id="SM00181">
    <property type="entry name" value="EGF"/>
    <property type="match status" value="4"/>
</dbReference>
<dbReference type="FunFam" id="2.10.25.10:FF:000067">
    <property type="entry name" value="Laminin subunit gamma 1"/>
    <property type="match status" value="2"/>
</dbReference>
<dbReference type="PANTHER" id="PTHR10574">
    <property type="entry name" value="NETRIN/LAMININ-RELATED"/>
    <property type="match status" value="1"/>
</dbReference>
<dbReference type="InterPro" id="IPR008211">
    <property type="entry name" value="Laminin_N"/>
</dbReference>
<evidence type="ECO:0000259" key="10">
    <source>
        <dbReference type="PROSITE" id="PS51115"/>
    </source>
</evidence>
<feature type="domain" description="Laminin EGF-like" evidence="9">
    <location>
        <begin position="887"/>
        <end position="940"/>
    </location>
</feature>
<dbReference type="PRINTS" id="PR00011">
    <property type="entry name" value="EGFLAMININ"/>
</dbReference>
<dbReference type="GO" id="GO:0048731">
    <property type="term" value="P:system development"/>
    <property type="evidence" value="ECO:0007669"/>
    <property type="project" value="UniProtKB-ARBA"/>
</dbReference>
<dbReference type="Proteomes" id="UP001153636">
    <property type="component" value="Chromosome 1"/>
</dbReference>
<evidence type="ECO:0008006" key="14">
    <source>
        <dbReference type="Google" id="ProtNLM"/>
    </source>
</evidence>
<evidence type="ECO:0000256" key="5">
    <source>
        <dbReference type="ARBA" id="ARBA00023292"/>
    </source>
</evidence>
<feature type="domain" description="Laminin EGF-like" evidence="9">
    <location>
        <begin position="446"/>
        <end position="498"/>
    </location>
</feature>
<dbReference type="InterPro" id="IPR050440">
    <property type="entry name" value="Laminin/Netrin_ECM"/>
</dbReference>
<dbReference type="InterPro" id="IPR000742">
    <property type="entry name" value="EGF"/>
</dbReference>
<dbReference type="InterPro" id="IPR002049">
    <property type="entry name" value="LE_dom"/>
</dbReference>
<evidence type="ECO:0000259" key="11">
    <source>
        <dbReference type="PROSITE" id="PS51117"/>
    </source>
</evidence>
<dbReference type="PROSITE" id="PS51115">
    <property type="entry name" value="LAMININ_IVA"/>
    <property type="match status" value="1"/>
</dbReference>
<feature type="domain" description="Laminin EGF-like" evidence="9">
    <location>
        <begin position="399"/>
        <end position="445"/>
    </location>
</feature>
<keyword evidence="13" id="KW-1185">Reference proteome</keyword>
<feature type="disulfide bond" evidence="6">
    <location>
        <begin position="1009"/>
        <end position="1018"/>
    </location>
</feature>
<feature type="domain" description="Laminin IV type A" evidence="10">
    <location>
        <begin position="525"/>
        <end position="694"/>
    </location>
</feature>
<dbReference type="SUPFAM" id="SSF58104">
    <property type="entry name" value="Methyl-accepting chemotaxis protein (MCP) signaling domain"/>
    <property type="match status" value="1"/>
</dbReference>
<keyword evidence="1 8" id="KW-0732">Signal</keyword>
<feature type="domain" description="Laminin EGF-like" evidence="9">
    <location>
        <begin position="941"/>
        <end position="988"/>
    </location>
</feature>
<feature type="disulfide bond" evidence="6">
    <location>
        <begin position="309"/>
        <end position="318"/>
    </location>
</feature>
<dbReference type="GO" id="GO:0009888">
    <property type="term" value="P:tissue development"/>
    <property type="evidence" value="ECO:0007669"/>
    <property type="project" value="TreeGrafter"/>
</dbReference>
<feature type="domain" description="Laminin EGF-like" evidence="9">
    <location>
        <begin position="284"/>
        <end position="343"/>
    </location>
</feature>
<evidence type="ECO:0000256" key="3">
    <source>
        <dbReference type="ARBA" id="ARBA00023157"/>
    </source>
</evidence>
<dbReference type="SMART" id="SM00281">
    <property type="entry name" value="LamB"/>
    <property type="match status" value="1"/>
</dbReference>
<evidence type="ECO:0000256" key="7">
    <source>
        <dbReference type="SAM" id="Coils"/>
    </source>
</evidence>
<dbReference type="Pfam" id="PF00052">
    <property type="entry name" value="Laminin_B"/>
    <property type="match status" value="1"/>
</dbReference>
<feature type="disulfide bond" evidence="6">
    <location>
        <begin position="989"/>
        <end position="1001"/>
    </location>
</feature>
<evidence type="ECO:0000256" key="2">
    <source>
        <dbReference type="ARBA" id="ARBA00022737"/>
    </source>
</evidence>
<dbReference type="GO" id="GO:0009887">
    <property type="term" value="P:animal organ morphogenesis"/>
    <property type="evidence" value="ECO:0007669"/>
    <property type="project" value="TreeGrafter"/>
</dbReference>
<comment type="caution">
    <text evidence="6">Lacks conserved residue(s) required for the propagation of feature annotation.</text>
</comment>
<feature type="domain" description="Laminin EGF-like" evidence="9">
    <location>
        <begin position="989"/>
        <end position="1034"/>
    </location>
</feature>
<dbReference type="CDD" id="cd00055">
    <property type="entry name" value="EGF_Lam"/>
    <property type="match status" value="8"/>
</dbReference>
<dbReference type="PROSITE" id="PS51117">
    <property type="entry name" value="LAMININ_NTER"/>
    <property type="match status" value="1"/>
</dbReference>
<dbReference type="FunFam" id="2.60.120.260:FF:000018">
    <property type="entry name" value="Laminin subunit gamma 1"/>
    <property type="match status" value="1"/>
</dbReference>
<accession>A0A9P0C8U3</accession>
<dbReference type="PROSITE" id="PS50027">
    <property type="entry name" value="EGF_LAM_2"/>
    <property type="match status" value="8"/>
</dbReference>
<dbReference type="Pfam" id="PF00053">
    <property type="entry name" value="EGF_laminin"/>
    <property type="match status" value="11"/>
</dbReference>
<feature type="domain" description="Laminin N-terminal" evidence="11">
    <location>
        <begin position="46"/>
        <end position="283"/>
    </location>
</feature>
<dbReference type="PANTHER" id="PTHR10574:SF435">
    <property type="entry name" value="LAMININ SUBUNIT GAMMA-1"/>
    <property type="match status" value="1"/>
</dbReference>
<dbReference type="FunFam" id="2.10.25.10:FF:000105">
    <property type="entry name" value="laminin subunit gamma-1"/>
    <property type="match status" value="2"/>
</dbReference>
<dbReference type="FunFam" id="2.10.25.10:FF:000166">
    <property type="entry name" value="laminin subunit gamma-1"/>
    <property type="match status" value="1"/>
</dbReference>
<dbReference type="SMART" id="SM00180">
    <property type="entry name" value="EGF_Lam"/>
    <property type="match status" value="10"/>
</dbReference>
<name>A0A9P0C8U3_9CUCU</name>
<feature type="coiled-coil region" evidence="7">
    <location>
        <begin position="1106"/>
        <end position="1168"/>
    </location>
</feature>
<feature type="disulfide bond" evidence="6">
    <location>
        <begin position="399"/>
        <end position="411"/>
    </location>
</feature>
<keyword evidence="4" id="KW-0325">Glycoprotein</keyword>
<dbReference type="FunFam" id="2.10.25.10:FF:000580">
    <property type="entry name" value="Wing blister, isoform B"/>
    <property type="match status" value="1"/>
</dbReference>
<dbReference type="Gene3D" id="2.10.25.10">
    <property type="entry name" value="Laminin"/>
    <property type="match status" value="9"/>
</dbReference>
<dbReference type="FunFam" id="2.10.25.10:FF:000193">
    <property type="entry name" value="Laminin subunit gamma 1"/>
    <property type="match status" value="1"/>
</dbReference>
<evidence type="ECO:0000256" key="1">
    <source>
        <dbReference type="ARBA" id="ARBA00022729"/>
    </source>
</evidence>
<reference evidence="12" key="1">
    <citation type="submission" date="2022-01" db="EMBL/GenBank/DDBJ databases">
        <authorList>
            <person name="King R."/>
        </authorList>
    </citation>
    <scope>NUCLEOTIDE SEQUENCE</scope>
</reference>
<evidence type="ECO:0000259" key="9">
    <source>
        <dbReference type="PROSITE" id="PS50027"/>
    </source>
</evidence>
<feature type="disulfide bond" evidence="6">
    <location>
        <begin position="747"/>
        <end position="756"/>
    </location>
</feature>
<dbReference type="OrthoDB" id="430826at2759"/>
<gene>
    <name evidence="12" type="ORF">PSYICH_LOCUS55</name>
</gene>
<feature type="disulfide bond" evidence="6">
    <location>
        <begin position="856"/>
        <end position="865"/>
    </location>
</feature>
<evidence type="ECO:0000256" key="4">
    <source>
        <dbReference type="ARBA" id="ARBA00023180"/>
    </source>
</evidence>
<feature type="disulfide bond" evidence="6">
    <location>
        <begin position="469"/>
        <end position="478"/>
    </location>
</feature>
<dbReference type="Gene3D" id="1.10.287.950">
    <property type="entry name" value="Methyl-accepting chemotaxis protein"/>
    <property type="match status" value="1"/>
</dbReference>
<feature type="disulfide bond" evidence="6">
    <location>
        <begin position="962"/>
        <end position="971"/>
    </location>
</feature>
<feature type="domain" description="Laminin EGF-like" evidence="9">
    <location>
        <begin position="832"/>
        <end position="886"/>
    </location>
</feature>
<dbReference type="PROSITE" id="PS01248">
    <property type="entry name" value="EGF_LAM_1"/>
    <property type="match status" value="5"/>
</dbReference>
<evidence type="ECO:0000313" key="13">
    <source>
        <dbReference type="Proteomes" id="UP001153636"/>
    </source>
</evidence>
<evidence type="ECO:0000256" key="6">
    <source>
        <dbReference type="PROSITE-ProRule" id="PRU00460"/>
    </source>
</evidence>
<feature type="coiled-coil region" evidence="7">
    <location>
        <begin position="1548"/>
        <end position="1605"/>
    </location>
</feature>
<dbReference type="InterPro" id="IPR000034">
    <property type="entry name" value="Laminin_IV"/>
</dbReference>
<evidence type="ECO:0000313" key="12">
    <source>
        <dbReference type="EMBL" id="CAH1099117.1"/>
    </source>
</evidence>
<feature type="signal peptide" evidence="8">
    <location>
        <begin position="1"/>
        <end position="26"/>
    </location>
</feature>